<dbReference type="GO" id="GO:0016787">
    <property type="term" value="F:hydrolase activity"/>
    <property type="evidence" value="ECO:0007669"/>
    <property type="project" value="UniProtKB-KW"/>
</dbReference>
<evidence type="ECO:0000313" key="2">
    <source>
        <dbReference type="EMBL" id="MFH6982700.1"/>
    </source>
</evidence>
<comment type="caution">
    <text evidence="2">The sequence shown here is derived from an EMBL/GenBank/DDBJ whole genome shotgun (WGS) entry which is preliminary data.</text>
</comment>
<proteinExistence type="predicted"/>
<keyword evidence="3" id="KW-1185">Reference proteome</keyword>
<keyword evidence="2" id="KW-0378">Hydrolase</keyword>
<dbReference type="RefSeq" id="WP_395416368.1">
    <property type="nucleotide sequence ID" value="NZ_JBIPKE010000012.1"/>
</dbReference>
<dbReference type="InterPro" id="IPR050789">
    <property type="entry name" value="Diverse_Enzym_Activities"/>
</dbReference>
<dbReference type="EC" id="3.-.-.-" evidence="2"/>
<gene>
    <name evidence="2" type="ORF">ACHKAR_04575</name>
</gene>
<evidence type="ECO:0000313" key="3">
    <source>
        <dbReference type="Proteomes" id="UP001610063"/>
    </source>
</evidence>
<protein>
    <submittedName>
        <fullName evidence="2">Serine hydrolase domain-containing protein</fullName>
        <ecNumber evidence="2">3.-.-.-</ecNumber>
    </submittedName>
</protein>
<evidence type="ECO:0000259" key="1">
    <source>
        <dbReference type="Pfam" id="PF00144"/>
    </source>
</evidence>
<dbReference type="Gene3D" id="3.40.710.10">
    <property type="entry name" value="DD-peptidase/beta-lactamase superfamily"/>
    <property type="match status" value="1"/>
</dbReference>
<dbReference type="Pfam" id="PF00144">
    <property type="entry name" value="Beta-lactamase"/>
    <property type="match status" value="1"/>
</dbReference>
<dbReference type="EMBL" id="JBIPKE010000012">
    <property type="protein sequence ID" value="MFH6982700.1"/>
    <property type="molecule type" value="Genomic_DNA"/>
</dbReference>
<organism evidence="2 3">
    <name type="scientific">Marinoscillum luteum</name>
    <dbReference type="NCBI Taxonomy" id="861051"/>
    <lineage>
        <taxon>Bacteria</taxon>
        <taxon>Pseudomonadati</taxon>
        <taxon>Bacteroidota</taxon>
        <taxon>Cytophagia</taxon>
        <taxon>Cytophagales</taxon>
        <taxon>Reichenbachiellaceae</taxon>
        <taxon>Marinoscillum</taxon>
    </lineage>
</organism>
<dbReference type="InterPro" id="IPR001466">
    <property type="entry name" value="Beta-lactam-related"/>
</dbReference>
<dbReference type="PANTHER" id="PTHR43283">
    <property type="entry name" value="BETA-LACTAMASE-RELATED"/>
    <property type="match status" value="1"/>
</dbReference>
<accession>A0ABW7N6K0</accession>
<dbReference type="InterPro" id="IPR012338">
    <property type="entry name" value="Beta-lactam/transpept-like"/>
</dbReference>
<feature type="domain" description="Beta-lactamase-related" evidence="1">
    <location>
        <begin position="109"/>
        <end position="340"/>
    </location>
</feature>
<name>A0ABW7N6K0_9BACT</name>
<dbReference type="PROSITE" id="PS51257">
    <property type="entry name" value="PROKAR_LIPOPROTEIN"/>
    <property type="match status" value="1"/>
</dbReference>
<reference evidence="2 3" key="1">
    <citation type="journal article" date="2013" name="Int. J. Syst. Evol. Microbiol.">
        <title>Marinoscillum luteum sp. nov., isolated from marine sediment.</title>
        <authorList>
            <person name="Cha I.T."/>
            <person name="Park S.J."/>
            <person name="Kim S.J."/>
            <person name="Kim J.G."/>
            <person name="Jung M.Y."/>
            <person name="Shin K.S."/>
            <person name="Kwon K.K."/>
            <person name="Yang S.H."/>
            <person name="Seo Y.S."/>
            <person name="Rhee S.K."/>
        </authorList>
    </citation>
    <scope>NUCLEOTIDE SEQUENCE [LARGE SCALE GENOMIC DNA]</scope>
    <source>
        <strain evidence="2 3">KCTC 23939</strain>
    </source>
</reference>
<dbReference type="SUPFAM" id="SSF56601">
    <property type="entry name" value="beta-lactamase/transpeptidase-like"/>
    <property type="match status" value="1"/>
</dbReference>
<dbReference type="PANTHER" id="PTHR43283:SF7">
    <property type="entry name" value="BETA-LACTAMASE-RELATED DOMAIN-CONTAINING PROTEIN"/>
    <property type="match status" value="1"/>
</dbReference>
<sequence length="369" mass="41956">MNKFYVLGIFLALSGCYLGDDLPKDQNIWKYSQPAEVGLDADALYALNEALIAGDHNLVTGLIILKNDQLVFENYYNFSARNQLKPIGKSAFSIIVLLLDQILKDGYIQSLDDPIYSYLPEYEAIFSNSPKKREITIRHLLTHKSGISWNEPHVNIQRGDSDFQKMRSTSDWPAYILGKSLEADPGLRFVINTGMGLVIARIIQNVLPTGQLEEYINTHLLEPLNITGYQWETSPDGTLNCANGLKMTTLDFAKIGYLVLQEGRWVNKQRLIDREWILEVTTTKVQTSLDYSVGYGWWIFTEDFLSRYLSQVRNTYFLSGEAGQNLYIIPDQQMVVCVMAENYYYGSIFNPSLIVLLKSLEAAQHSSIN</sequence>
<dbReference type="Proteomes" id="UP001610063">
    <property type="component" value="Unassembled WGS sequence"/>
</dbReference>